<dbReference type="EMBL" id="CP124543">
    <property type="protein sequence ID" value="WGV23727.1"/>
    <property type="molecule type" value="Genomic_DNA"/>
</dbReference>
<proteinExistence type="predicted"/>
<dbReference type="Pfam" id="PF09876">
    <property type="entry name" value="DUF2103"/>
    <property type="match status" value="1"/>
</dbReference>
<sequence>MGKPKSASLPSTSAKDGRLVWNHSTHIPGLIPILERLCQQNGIQTVTPGVIGRVRGHCPKMQLRVSVPIRGGYKVIARQGKTVQEVFILTTLNQDKFEDAIASAMKN</sequence>
<protein>
    <submittedName>
        <fullName evidence="1">DUF2103 domain-containing protein</fullName>
    </submittedName>
</protein>
<organism evidence="1 2">
    <name type="scientific">Halotia branconii CENA392</name>
    <dbReference type="NCBI Taxonomy" id="1539056"/>
    <lineage>
        <taxon>Bacteria</taxon>
        <taxon>Bacillati</taxon>
        <taxon>Cyanobacteriota</taxon>
        <taxon>Cyanophyceae</taxon>
        <taxon>Nostocales</taxon>
        <taxon>Nodulariaceae</taxon>
        <taxon>Halotia</taxon>
    </lineage>
</organism>
<name>A0AAJ6P7M0_9CYAN</name>
<dbReference type="Proteomes" id="UP001223520">
    <property type="component" value="Chromosome"/>
</dbReference>
<keyword evidence="2" id="KW-1185">Reference proteome</keyword>
<evidence type="ECO:0000313" key="2">
    <source>
        <dbReference type="Proteomes" id="UP001223520"/>
    </source>
</evidence>
<accession>A0AAJ6P7M0</accession>
<dbReference type="InterPro" id="IPR018664">
    <property type="entry name" value="DUF2103_metal-binding"/>
</dbReference>
<gene>
    <name evidence="1" type="ORF">QI031_18140</name>
</gene>
<reference evidence="1 2" key="1">
    <citation type="journal article" date="2023" name="Limnol Oceanogr Lett">
        <title>Environmental adaptations by the intertidal Antarctic cyanobacterium Halotia branconii CENA392 as revealed using long-read genome sequencing.</title>
        <authorList>
            <person name="Dextro R.B."/>
            <person name="Delbaje E."/>
            <person name="Freitas P.N.N."/>
            <person name="Geraldes V."/>
            <person name="Pinto E."/>
            <person name="Long P.F."/>
            <person name="Fiore M.F."/>
        </authorList>
    </citation>
    <scope>NUCLEOTIDE SEQUENCE [LARGE SCALE GENOMIC DNA]</scope>
    <source>
        <strain evidence="1 2">CENA392</strain>
    </source>
</reference>
<dbReference type="AlphaFoldDB" id="A0AAJ6P7M0"/>
<dbReference type="RefSeq" id="WP_281481057.1">
    <property type="nucleotide sequence ID" value="NZ_CP124543.1"/>
</dbReference>
<evidence type="ECO:0000313" key="1">
    <source>
        <dbReference type="EMBL" id="WGV23727.1"/>
    </source>
</evidence>
<dbReference type="KEGG" id="hbq:QI031_18140"/>